<organism evidence="2 3">
    <name type="scientific">Ideonella dechloratans</name>
    <dbReference type="NCBI Taxonomy" id="36863"/>
    <lineage>
        <taxon>Bacteria</taxon>
        <taxon>Pseudomonadati</taxon>
        <taxon>Pseudomonadota</taxon>
        <taxon>Betaproteobacteria</taxon>
        <taxon>Burkholderiales</taxon>
        <taxon>Sphaerotilaceae</taxon>
        <taxon>Ideonella</taxon>
    </lineage>
</organism>
<evidence type="ECO:0000313" key="3">
    <source>
        <dbReference type="Proteomes" id="UP000430120"/>
    </source>
</evidence>
<feature type="compositionally biased region" description="Basic and acidic residues" evidence="1">
    <location>
        <begin position="13"/>
        <end position="24"/>
    </location>
</feature>
<sequence length="240" mass="26202">MGPVHAHPAVNVEEPHGPDARPTREGAPSMTSYTPLFPRTAIVLTIATASAVLPTLHAETLAPDVMIRQLSTEVIDAVKGDKAIQAGDIGRINALVDAKVMPVVDFQRMTASAVGRYWRTATPDQKKRLQDEFKTLLVRTYAGALSQVRDQTVALKPLRAAPTDTEVVVRTEIRGRGDPIQLDYRLEKNGDSWRIYDVNVLGVWLVEQYKNSFAQEINASGIDGLIGKLVEKNKAAPAKG</sequence>
<evidence type="ECO:0000256" key="1">
    <source>
        <dbReference type="SAM" id="MobiDB-lite"/>
    </source>
</evidence>
<dbReference type="InterPro" id="IPR008869">
    <property type="entry name" value="MlaC/ttg2D"/>
</dbReference>
<protein>
    <submittedName>
        <fullName evidence="2">ABC transporter substrate-binding protein</fullName>
    </submittedName>
</protein>
<dbReference type="Proteomes" id="UP000430120">
    <property type="component" value="Unassembled WGS sequence"/>
</dbReference>
<name>A0A643FGE8_IDEDE</name>
<dbReference type="EMBL" id="VZPB01000006">
    <property type="protein sequence ID" value="KAB0584406.1"/>
    <property type="molecule type" value="Genomic_DNA"/>
</dbReference>
<dbReference type="PANTHER" id="PTHR36573:SF1">
    <property type="entry name" value="INTERMEMBRANE PHOSPHOLIPID TRANSPORT SYSTEM BINDING PROTEIN MLAC"/>
    <property type="match status" value="1"/>
</dbReference>
<keyword evidence="3" id="KW-1185">Reference proteome</keyword>
<dbReference type="Gene3D" id="1.10.10.640">
    <property type="entry name" value="phospholipid-binding protein"/>
    <property type="match status" value="1"/>
</dbReference>
<dbReference type="PANTHER" id="PTHR36573">
    <property type="entry name" value="INTERMEMBRANE PHOSPHOLIPID TRANSPORT SYSTEM BINDING PROTEIN MLAC"/>
    <property type="match status" value="1"/>
</dbReference>
<evidence type="ECO:0000313" key="2">
    <source>
        <dbReference type="EMBL" id="KAB0584406.1"/>
    </source>
</evidence>
<dbReference type="PIRSF" id="PIRSF004649">
    <property type="entry name" value="MlaC"/>
    <property type="match status" value="1"/>
</dbReference>
<dbReference type="OrthoDB" id="9798905at2"/>
<reference evidence="2 3" key="1">
    <citation type="submission" date="2019-09" db="EMBL/GenBank/DDBJ databases">
        <title>Draft genome sequences of 48 bacterial type strains from the CCUG.</title>
        <authorList>
            <person name="Tunovic T."/>
            <person name="Pineiro-Iglesias B."/>
            <person name="Unosson C."/>
            <person name="Inganas E."/>
            <person name="Ohlen M."/>
            <person name="Cardew S."/>
            <person name="Jensie-Markopoulos S."/>
            <person name="Salva-Serra F."/>
            <person name="Jaen-Luchoro D."/>
            <person name="Karlsson R."/>
            <person name="Svensson-Stadler L."/>
            <person name="Chun J."/>
            <person name="Moore E."/>
        </authorList>
    </citation>
    <scope>NUCLEOTIDE SEQUENCE [LARGE SCALE GENOMIC DNA]</scope>
    <source>
        <strain evidence="2 3">CCUG 30977</strain>
    </source>
</reference>
<feature type="region of interest" description="Disordered" evidence="1">
    <location>
        <begin position="1"/>
        <end position="29"/>
    </location>
</feature>
<proteinExistence type="predicted"/>
<comment type="caution">
    <text evidence="2">The sequence shown here is derived from an EMBL/GenBank/DDBJ whole genome shotgun (WGS) entry which is preliminary data.</text>
</comment>
<dbReference type="Pfam" id="PF05494">
    <property type="entry name" value="MlaC"/>
    <property type="match status" value="1"/>
</dbReference>
<dbReference type="AlphaFoldDB" id="A0A643FGE8"/>
<accession>A0A643FGE8</accession>
<dbReference type="Gene3D" id="3.10.450.50">
    <property type="match status" value="1"/>
</dbReference>
<gene>
    <name evidence="2" type="ORF">F7Q92_04115</name>
</gene>